<evidence type="ECO:0000313" key="2">
    <source>
        <dbReference type="Proteomes" id="UP000488299"/>
    </source>
</evidence>
<dbReference type="PANTHER" id="PTHR37833">
    <property type="entry name" value="LIPOPROTEIN-RELATED"/>
    <property type="match status" value="1"/>
</dbReference>
<dbReference type="Gene3D" id="2.60.40.10">
    <property type="entry name" value="Immunoglobulins"/>
    <property type="match status" value="1"/>
</dbReference>
<dbReference type="AlphaFoldDB" id="A0A7J5TZQ8"/>
<dbReference type="RefSeq" id="WP_152123962.1">
    <property type="nucleotide sequence ID" value="NZ_WELI01000003.1"/>
</dbReference>
<reference evidence="1 2" key="1">
    <citation type="submission" date="2019-10" db="EMBL/GenBank/DDBJ databases">
        <title>Rudanella paleaurantiibacter sp. nov., isolated from sludge.</title>
        <authorList>
            <person name="Xu S.Q."/>
        </authorList>
    </citation>
    <scope>NUCLEOTIDE SEQUENCE [LARGE SCALE GENOMIC DNA]</scope>
    <source>
        <strain evidence="1 2">HX-22-17</strain>
    </source>
</reference>
<dbReference type="InterPro" id="IPR013783">
    <property type="entry name" value="Ig-like_fold"/>
</dbReference>
<sequence length="149" mass="16060">MKQVAYLVMLAGLCLGQVACDNRKQGEASQQATTGKMPKMEFADQGVYDFGTITEGDTVEHNFAFTNTGEFPLIINNITASCGCTTPEWPREPIAPGQKSSIRVRFDSKGKVGAQNKTVTVFANTEPAMSDLQFRVMVNAKAGADSTKS</sequence>
<evidence type="ECO:0000313" key="1">
    <source>
        <dbReference type="EMBL" id="KAB7730973.1"/>
    </source>
</evidence>
<name>A0A7J5TZQ8_9BACT</name>
<dbReference type="PANTHER" id="PTHR37833:SF1">
    <property type="entry name" value="SIGNAL PEPTIDE PROTEIN"/>
    <property type="match status" value="1"/>
</dbReference>
<gene>
    <name evidence="1" type="ORF">F5984_09075</name>
</gene>
<dbReference type="Pfam" id="PF07610">
    <property type="entry name" value="DUF1573"/>
    <property type="match status" value="1"/>
</dbReference>
<accession>A0A7J5TZQ8</accession>
<dbReference type="Proteomes" id="UP000488299">
    <property type="component" value="Unassembled WGS sequence"/>
</dbReference>
<keyword evidence="2" id="KW-1185">Reference proteome</keyword>
<organism evidence="1 2">
    <name type="scientific">Rudanella paleaurantiibacter</name>
    <dbReference type="NCBI Taxonomy" id="2614655"/>
    <lineage>
        <taxon>Bacteria</taxon>
        <taxon>Pseudomonadati</taxon>
        <taxon>Bacteroidota</taxon>
        <taxon>Cytophagia</taxon>
        <taxon>Cytophagales</taxon>
        <taxon>Cytophagaceae</taxon>
        <taxon>Rudanella</taxon>
    </lineage>
</organism>
<dbReference type="EMBL" id="WELI01000003">
    <property type="protein sequence ID" value="KAB7730973.1"/>
    <property type="molecule type" value="Genomic_DNA"/>
</dbReference>
<protein>
    <submittedName>
        <fullName evidence="1">DUF1573 domain-containing protein</fullName>
    </submittedName>
</protein>
<proteinExistence type="predicted"/>
<comment type="caution">
    <text evidence="1">The sequence shown here is derived from an EMBL/GenBank/DDBJ whole genome shotgun (WGS) entry which is preliminary data.</text>
</comment>
<dbReference type="InterPro" id="IPR011467">
    <property type="entry name" value="DUF1573"/>
</dbReference>